<dbReference type="AlphaFoldDB" id="E9S8C6"/>
<reference evidence="1 2" key="1">
    <citation type="submission" date="2011-02" db="EMBL/GenBank/DDBJ databases">
        <authorList>
            <person name="Nelson K.E."/>
            <person name="Sutton G."/>
            <person name="Torralba M."/>
            <person name="Durkin S."/>
            <person name="Harkins D."/>
            <person name="Montgomery R."/>
            <person name="Ziemer C."/>
            <person name="Klaassens E."/>
            <person name="Ocuiv P."/>
            <person name="Morrison M."/>
        </authorList>
    </citation>
    <scope>NUCLEOTIDE SEQUENCE [LARGE SCALE GENOMIC DNA]</scope>
    <source>
        <strain evidence="1 2">8</strain>
    </source>
</reference>
<evidence type="ECO:0000313" key="2">
    <source>
        <dbReference type="Proteomes" id="UP000004259"/>
    </source>
</evidence>
<dbReference type="Proteomes" id="UP000004259">
    <property type="component" value="Unassembled WGS sequence"/>
</dbReference>
<gene>
    <name evidence="1" type="ORF">CUS_4752</name>
</gene>
<dbReference type="EMBL" id="ADKM02000021">
    <property type="protein sequence ID" value="EGC04456.1"/>
    <property type="molecule type" value="Genomic_DNA"/>
</dbReference>
<keyword evidence="2" id="KW-1185">Reference proteome</keyword>
<sequence length="60" mass="6957">MKTKNDVYKIYFGIVLICDDDPSEVGIQKIKVYNSKYDFDDPNKEENMVSIGELLGSWYS</sequence>
<organism evidence="1 2">
    <name type="scientific">Ruminococcus albus 8</name>
    <dbReference type="NCBI Taxonomy" id="246199"/>
    <lineage>
        <taxon>Bacteria</taxon>
        <taxon>Bacillati</taxon>
        <taxon>Bacillota</taxon>
        <taxon>Clostridia</taxon>
        <taxon>Eubacteriales</taxon>
        <taxon>Oscillospiraceae</taxon>
        <taxon>Ruminococcus</taxon>
    </lineage>
</organism>
<dbReference type="Gene3D" id="3.10.450.50">
    <property type="match status" value="1"/>
</dbReference>
<protein>
    <submittedName>
        <fullName evidence="1">Uncharacterized protein</fullName>
    </submittedName>
</protein>
<name>E9S8C6_RUMAL</name>
<comment type="caution">
    <text evidence="1">The sequence shown here is derived from an EMBL/GenBank/DDBJ whole genome shotgun (WGS) entry which is preliminary data.</text>
</comment>
<accession>E9S8C6</accession>
<evidence type="ECO:0000313" key="1">
    <source>
        <dbReference type="EMBL" id="EGC04456.1"/>
    </source>
</evidence>
<proteinExistence type="predicted"/>